<reference evidence="2 3" key="1">
    <citation type="submission" date="2021-08" db="EMBL/GenBank/DDBJ databases">
        <authorList>
            <person name="Ping M."/>
        </authorList>
    </citation>
    <scope>NUCLEOTIDE SEQUENCE [LARGE SCALE GENOMIC DNA]</scope>
    <source>
        <strain evidence="2 3">MG28</strain>
    </source>
</reference>
<evidence type="ECO:0000313" key="2">
    <source>
        <dbReference type="EMBL" id="QYX76142.1"/>
    </source>
</evidence>
<evidence type="ECO:0000313" key="3">
    <source>
        <dbReference type="Proteomes" id="UP000827138"/>
    </source>
</evidence>
<name>A0ABX8XKW9_9ACTN</name>
<dbReference type="Gene3D" id="3.40.50.300">
    <property type="entry name" value="P-loop containing nucleotide triphosphate hydrolases"/>
    <property type="match status" value="2"/>
</dbReference>
<dbReference type="SUPFAM" id="SSF52540">
    <property type="entry name" value="P-loop containing nucleoside triphosphate hydrolases"/>
    <property type="match status" value="1"/>
</dbReference>
<dbReference type="PANTHER" id="PTHR30121">
    <property type="entry name" value="UNCHARACTERIZED PROTEIN YJGR-RELATED"/>
    <property type="match status" value="1"/>
</dbReference>
<sequence length="460" mass="50631">MLEMLRRQSQTRRRAMRSTTSHACGLYPAVGAASMDPRGVIIGREAYSGKAYIYDPFILYNPRARVRLASGHALILGKSGYGKSALEKTYVLRQLRFRDRNFAVLDAQGEDGAGEWDGIARQLGITPIRLVYGAGDAGEGVRINPLDPRVPAEHQFKVLVSMMEILTGTISSQTKFALAEAHKTATAAAREQQRVVILSDVLDALTAPEPTLLGQQPVTPEELVEWGQPAALALDELCNPSRDLSGMFDGPTTPGIDLDARLIIFDLTRLPREGEAMPLLMAVIGPWLRFGWIKANDRIKRTLIVEEAWHILSHRPVARLFEELVRYGRRLGLSFWAVLHHLGDLLLDQAPEAAAILKLTATRVLYHMDRDEAETTADYLGLPDWARKALADGSNVCAPGRGIWQVGSRINLVEHIRTPLEVRLTDTNRRMSETGPRESADGRGGQASAPIIPLHKGAAA</sequence>
<evidence type="ECO:0000256" key="1">
    <source>
        <dbReference type="SAM" id="MobiDB-lite"/>
    </source>
</evidence>
<dbReference type="InterPro" id="IPR027417">
    <property type="entry name" value="P-loop_NTPase"/>
</dbReference>
<gene>
    <name evidence="2" type="ORF">K1J60_06135</name>
</gene>
<feature type="compositionally biased region" description="Basic and acidic residues" evidence="1">
    <location>
        <begin position="426"/>
        <end position="441"/>
    </location>
</feature>
<organism evidence="2 3">
    <name type="scientific">Streptomyces akebiae</name>
    <dbReference type="NCBI Taxonomy" id="2865673"/>
    <lineage>
        <taxon>Bacteria</taxon>
        <taxon>Bacillati</taxon>
        <taxon>Actinomycetota</taxon>
        <taxon>Actinomycetes</taxon>
        <taxon>Kitasatosporales</taxon>
        <taxon>Streptomycetaceae</taxon>
        <taxon>Streptomyces</taxon>
    </lineage>
</organism>
<dbReference type="RefSeq" id="WP_220645277.1">
    <property type="nucleotide sequence ID" value="NZ_CP080647.1"/>
</dbReference>
<dbReference type="EMBL" id="CP080647">
    <property type="protein sequence ID" value="QYX76142.1"/>
    <property type="molecule type" value="Genomic_DNA"/>
</dbReference>
<proteinExistence type="predicted"/>
<protein>
    <submittedName>
        <fullName evidence="2">ATP/GTP-binding protein</fullName>
    </submittedName>
</protein>
<dbReference type="InterPro" id="IPR051162">
    <property type="entry name" value="T4SS_component"/>
</dbReference>
<accession>A0ABX8XKW9</accession>
<dbReference type="Proteomes" id="UP000827138">
    <property type="component" value="Chromosome"/>
</dbReference>
<keyword evidence="3" id="KW-1185">Reference proteome</keyword>
<feature type="region of interest" description="Disordered" evidence="1">
    <location>
        <begin position="426"/>
        <end position="460"/>
    </location>
</feature>
<dbReference type="PANTHER" id="PTHR30121:SF6">
    <property type="entry name" value="SLR6007 PROTEIN"/>
    <property type="match status" value="1"/>
</dbReference>